<feature type="non-terminal residue" evidence="5">
    <location>
        <position position="1"/>
    </location>
</feature>
<dbReference type="CDD" id="cd00833">
    <property type="entry name" value="PKS"/>
    <property type="match status" value="1"/>
</dbReference>
<proteinExistence type="predicted"/>
<evidence type="ECO:0000256" key="2">
    <source>
        <dbReference type="ARBA" id="ARBA00022553"/>
    </source>
</evidence>
<dbReference type="Pfam" id="PF16197">
    <property type="entry name" value="KAsynt_C_assoc"/>
    <property type="match status" value="1"/>
</dbReference>
<dbReference type="SMART" id="SM00825">
    <property type="entry name" value="PKS_KS"/>
    <property type="match status" value="1"/>
</dbReference>
<dbReference type="Gene3D" id="3.30.70.3290">
    <property type="match status" value="1"/>
</dbReference>
<keyword evidence="1" id="KW-0596">Phosphopantetheine</keyword>
<dbReference type="AlphaFoldDB" id="B7TIV1"/>
<reference evidence="5" key="1">
    <citation type="journal article" date="2009" name="Appl. Environ. Microbiol.">
        <title>Insect-specific polyketide synthases (PKSs), potential PKS-nonribosomal peptide synthetase hybrids, and novel PKS clades in tropical fungi.</title>
        <authorList>
            <person name="Amnuaykanjanasin A."/>
            <person name="Phonghanpot S."/>
            <person name="Sengpanich N."/>
            <person name="Cheevadhanarak S."/>
            <person name="Tanticharoen M."/>
        </authorList>
    </citation>
    <scope>NUCLEOTIDE SEQUENCE</scope>
    <source>
        <strain evidence="5">F1R2A1</strain>
    </source>
</reference>
<feature type="domain" description="Ketosynthase family 3 (KS3)" evidence="4">
    <location>
        <begin position="1"/>
        <end position="128"/>
    </location>
</feature>
<dbReference type="InterPro" id="IPR032821">
    <property type="entry name" value="PKS_assoc"/>
</dbReference>
<evidence type="ECO:0000256" key="3">
    <source>
        <dbReference type="ARBA" id="ARBA00022679"/>
    </source>
</evidence>
<dbReference type="PANTHER" id="PTHR43775:SF20">
    <property type="entry name" value="HYBRID PKS-NRPS SYNTHETASE APDA"/>
    <property type="match status" value="1"/>
</dbReference>
<feature type="non-terminal residue" evidence="5">
    <location>
        <position position="255"/>
    </location>
</feature>
<dbReference type="InterPro" id="IPR014031">
    <property type="entry name" value="Ketoacyl_synth_C"/>
</dbReference>
<dbReference type="GO" id="GO:0006633">
    <property type="term" value="P:fatty acid biosynthetic process"/>
    <property type="evidence" value="ECO:0007669"/>
    <property type="project" value="TreeGrafter"/>
</dbReference>
<sequence length="255" mass="27453">EGHGTGTPAGDPIEAEAISTSFFGGDMADDADLPPLLVGSVKTVIGHSEGAAGIAAIMKTSLALQKSVVPPNLHFNELNPKIRQFYEKLVVPTSACEWKGVEGQPRRASVNRYVFGFGGANAHVILESYQASPVPHRAAESDTIPVCVPFVFSAASSQSLIAQLSQFSEWPGTKDESSDFDLRDLAFTLHSRRSSLPFSVSITATTRHMLRQRIVNFVEKAKKDSSDSQIVRGSRNSAAQRPKILGIFTGQGAQW</sequence>
<dbReference type="Gene3D" id="3.40.366.10">
    <property type="entry name" value="Malonyl-Coenzyme A Acyl Carrier Protein, domain 2"/>
    <property type="match status" value="1"/>
</dbReference>
<accession>B7TIV1</accession>
<dbReference type="InterPro" id="IPR001227">
    <property type="entry name" value="Ac_transferase_dom_sf"/>
</dbReference>
<dbReference type="Pfam" id="PF02801">
    <property type="entry name" value="Ketoacyl-synt_C"/>
    <property type="match status" value="1"/>
</dbReference>
<dbReference type="GO" id="GO:0004312">
    <property type="term" value="F:fatty acid synthase activity"/>
    <property type="evidence" value="ECO:0007669"/>
    <property type="project" value="TreeGrafter"/>
</dbReference>
<dbReference type="InterPro" id="IPR050091">
    <property type="entry name" value="PKS_NRPS_Biosynth_Enz"/>
</dbReference>
<dbReference type="GO" id="GO:0044550">
    <property type="term" value="P:secondary metabolite biosynthetic process"/>
    <property type="evidence" value="ECO:0007669"/>
    <property type="project" value="TreeGrafter"/>
</dbReference>
<evidence type="ECO:0000256" key="1">
    <source>
        <dbReference type="ARBA" id="ARBA00022450"/>
    </source>
</evidence>
<dbReference type="PANTHER" id="PTHR43775">
    <property type="entry name" value="FATTY ACID SYNTHASE"/>
    <property type="match status" value="1"/>
</dbReference>
<evidence type="ECO:0000259" key="4">
    <source>
        <dbReference type="PROSITE" id="PS52004"/>
    </source>
</evidence>
<dbReference type="EMBL" id="FJ227580">
    <property type="protein sequence ID" value="ACJ67105.1"/>
    <property type="molecule type" value="Genomic_DNA"/>
</dbReference>
<dbReference type="InterPro" id="IPR020841">
    <property type="entry name" value="PKS_Beta-ketoAc_synthase_dom"/>
</dbReference>
<keyword evidence="2" id="KW-0597">Phosphoprotein</keyword>
<dbReference type="SUPFAM" id="SSF53901">
    <property type="entry name" value="Thiolase-like"/>
    <property type="match status" value="1"/>
</dbReference>
<evidence type="ECO:0000313" key="5">
    <source>
        <dbReference type="EMBL" id="ACJ67105.1"/>
    </source>
</evidence>
<dbReference type="InterPro" id="IPR016039">
    <property type="entry name" value="Thiolase-like"/>
</dbReference>
<dbReference type="PROSITE" id="PS52004">
    <property type="entry name" value="KS3_2"/>
    <property type="match status" value="1"/>
</dbReference>
<protein>
    <submittedName>
        <fullName evidence="5">Polyketide synthase</fullName>
    </submittedName>
</protein>
<name>B7TIV1_9PEZI</name>
<keyword evidence="3" id="KW-0808">Transferase</keyword>
<dbReference type="Gene3D" id="3.40.47.10">
    <property type="match status" value="1"/>
</dbReference>
<organism evidence="5">
    <name type="scientific">Saagaromyces glitra</name>
    <dbReference type="NCBI Taxonomy" id="213796"/>
    <lineage>
        <taxon>Eukaryota</taxon>
        <taxon>Fungi</taxon>
        <taxon>Dikarya</taxon>
        <taxon>Ascomycota</taxon>
        <taxon>Pezizomycotina</taxon>
        <taxon>Sordariomycetes</taxon>
        <taxon>Hypocreomycetidae</taxon>
        <taxon>Microascales</taxon>
        <taxon>Halosphaeriaceae</taxon>
        <taxon>Saagaromyces</taxon>
    </lineage>
</organism>